<evidence type="ECO:0000256" key="1">
    <source>
        <dbReference type="SAM" id="MobiDB-lite"/>
    </source>
</evidence>
<evidence type="ECO:0000313" key="3">
    <source>
        <dbReference type="Proteomes" id="UP001500034"/>
    </source>
</evidence>
<feature type="compositionally biased region" description="Basic and acidic residues" evidence="1">
    <location>
        <begin position="46"/>
        <end position="58"/>
    </location>
</feature>
<comment type="caution">
    <text evidence="2">The sequence shown here is derived from an EMBL/GenBank/DDBJ whole genome shotgun (WGS) entry which is preliminary data.</text>
</comment>
<proteinExistence type="predicted"/>
<gene>
    <name evidence="2" type="ORF">GCM10022384_28930</name>
</gene>
<dbReference type="EMBL" id="BAABCQ010000046">
    <property type="protein sequence ID" value="GAA3977219.1"/>
    <property type="molecule type" value="Genomic_DNA"/>
</dbReference>
<sequence length="104" mass="10979">MGTAAGKRAFTAELSKGLGISSLANRAGPASVRSVVEKGNELTRLIEEGSSRRNDRQRVGVCDHGGAQDSFDASKLSAEGGWRDVERFRGSRDAGVPGYVQEVA</sequence>
<dbReference type="Proteomes" id="UP001500034">
    <property type="component" value="Unassembled WGS sequence"/>
</dbReference>
<name>A0ABP7Q6G7_9ACTN</name>
<organism evidence="2 3">
    <name type="scientific">Streptomyces marokkonensis</name>
    <dbReference type="NCBI Taxonomy" id="324855"/>
    <lineage>
        <taxon>Bacteria</taxon>
        <taxon>Bacillati</taxon>
        <taxon>Actinomycetota</taxon>
        <taxon>Actinomycetes</taxon>
        <taxon>Kitasatosporales</taxon>
        <taxon>Streptomycetaceae</taxon>
        <taxon>Streptomyces</taxon>
    </lineage>
</organism>
<keyword evidence="3" id="KW-1185">Reference proteome</keyword>
<feature type="region of interest" description="Disordered" evidence="1">
    <location>
        <begin position="46"/>
        <end position="75"/>
    </location>
</feature>
<protein>
    <submittedName>
        <fullName evidence="2">Uncharacterized protein</fullName>
    </submittedName>
</protein>
<reference evidence="3" key="1">
    <citation type="journal article" date="2019" name="Int. J. Syst. Evol. Microbiol.">
        <title>The Global Catalogue of Microorganisms (GCM) 10K type strain sequencing project: providing services to taxonomists for standard genome sequencing and annotation.</title>
        <authorList>
            <consortium name="The Broad Institute Genomics Platform"/>
            <consortium name="The Broad Institute Genome Sequencing Center for Infectious Disease"/>
            <person name="Wu L."/>
            <person name="Ma J."/>
        </authorList>
    </citation>
    <scope>NUCLEOTIDE SEQUENCE [LARGE SCALE GENOMIC DNA]</scope>
    <source>
        <strain evidence="3">JCM 17027</strain>
    </source>
</reference>
<accession>A0ABP7Q6G7</accession>
<evidence type="ECO:0000313" key="2">
    <source>
        <dbReference type="EMBL" id="GAA3977219.1"/>
    </source>
</evidence>